<dbReference type="Gene3D" id="3.30.540.10">
    <property type="entry name" value="Fructose-1,6-Bisphosphatase, subunit A, domain 1"/>
    <property type="match status" value="1"/>
</dbReference>
<evidence type="ECO:0000313" key="7">
    <source>
        <dbReference type="Proteomes" id="UP000489600"/>
    </source>
</evidence>
<proteinExistence type="inferred from homology"/>
<dbReference type="GO" id="GO:0046872">
    <property type="term" value="F:metal ion binding"/>
    <property type="evidence" value="ECO:0007669"/>
    <property type="project" value="UniProtKB-KW"/>
</dbReference>
<comment type="similarity">
    <text evidence="2">Belongs to the inositol monophosphatase superfamily.</text>
</comment>
<keyword evidence="3" id="KW-0479">Metal-binding</keyword>
<accession>A0A565CJG9</accession>
<dbReference type="AlphaFoldDB" id="A0A565CJG9"/>
<name>A0A565CJG9_9BRAS</name>
<evidence type="ECO:0000256" key="3">
    <source>
        <dbReference type="ARBA" id="ARBA00022723"/>
    </source>
</evidence>
<organism evidence="6 7">
    <name type="scientific">Arabis nemorensis</name>
    <dbReference type="NCBI Taxonomy" id="586526"/>
    <lineage>
        <taxon>Eukaryota</taxon>
        <taxon>Viridiplantae</taxon>
        <taxon>Streptophyta</taxon>
        <taxon>Embryophyta</taxon>
        <taxon>Tracheophyta</taxon>
        <taxon>Spermatophyta</taxon>
        <taxon>Magnoliopsida</taxon>
        <taxon>eudicotyledons</taxon>
        <taxon>Gunneridae</taxon>
        <taxon>Pentapetalae</taxon>
        <taxon>rosids</taxon>
        <taxon>malvids</taxon>
        <taxon>Brassicales</taxon>
        <taxon>Brassicaceae</taxon>
        <taxon>Arabideae</taxon>
        <taxon>Arabis</taxon>
    </lineage>
</organism>
<gene>
    <name evidence="6" type="ORF">ANE_LOCUS24223</name>
</gene>
<protein>
    <submittedName>
        <fullName evidence="6">Uncharacterized protein</fullName>
    </submittedName>
</protein>
<dbReference type="PANTHER" id="PTHR43200:SF11">
    <property type="entry name" value="SAL2 PHOSPHATASE-RELATED"/>
    <property type="match status" value="1"/>
</dbReference>
<dbReference type="EMBL" id="CABITT030000008">
    <property type="protein sequence ID" value="VVB13779.1"/>
    <property type="molecule type" value="Genomic_DNA"/>
</dbReference>
<comment type="cofactor">
    <cofactor evidence="1">
        <name>Mg(2+)</name>
        <dbReference type="ChEBI" id="CHEBI:18420"/>
    </cofactor>
</comment>
<dbReference type="InterPro" id="IPR051090">
    <property type="entry name" value="Inositol_monoP_superfamily"/>
</dbReference>
<evidence type="ECO:0000256" key="5">
    <source>
        <dbReference type="ARBA" id="ARBA00022842"/>
    </source>
</evidence>
<evidence type="ECO:0000313" key="6">
    <source>
        <dbReference type="EMBL" id="VVB13779.1"/>
    </source>
</evidence>
<dbReference type="PANTHER" id="PTHR43200">
    <property type="entry name" value="PHOSPHATASE"/>
    <property type="match status" value="1"/>
</dbReference>
<evidence type="ECO:0000256" key="2">
    <source>
        <dbReference type="ARBA" id="ARBA00009759"/>
    </source>
</evidence>
<keyword evidence="7" id="KW-1185">Reference proteome</keyword>
<evidence type="ECO:0000256" key="1">
    <source>
        <dbReference type="ARBA" id="ARBA00001946"/>
    </source>
</evidence>
<keyword evidence="4" id="KW-0378">Hydrolase</keyword>
<keyword evidence="5" id="KW-0460">Magnesium</keyword>
<reference evidence="6" key="1">
    <citation type="submission" date="2019-07" db="EMBL/GenBank/DDBJ databases">
        <authorList>
            <person name="Dittberner H."/>
        </authorList>
    </citation>
    <scope>NUCLEOTIDE SEQUENCE [LARGE SCALE GENOMIC DNA]</scope>
</reference>
<dbReference type="GO" id="GO:0000103">
    <property type="term" value="P:sulfate assimilation"/>
    <property type="evidence" value="ECO:0007669"/>
    <property type="project" value="TreeGrafter"/>
</dbReference>
<dbReference type="OrthoDB" id="1080876at2759"/>
<dbReference type="GO" id="GO:0008441">
    <property type="term" value="F:3'(2'),5'-bisphosphate nucleotidase activity"/>
    <property type="evidence" value="ECO:0007669"/>
    <property type="project" value="TreeGrafter"/>
</dbReference>
<comment type="caution">
    <text evidence="6">The sequence shown here is derived from an EMBL/GenBank/DDBJ whole genome shotgun (WGS) entry which is preliminary data.</text>
</comment>
<dbReference type="SUPFAM" id="SSF56655">
    <property type="entry name" value="Carbohydrate phosphatase"/>
    <property type="match status" value="1"/>
</dbReference>
<evidence type="ECO:0000256" key="4">
    <source>
        <dbReference type="ARBA" id="ARBA00022801"/>
    </source>
</evidence>
<dbReference type="Proteomes" id="UP000489600">
    <property type="component" value="Unassembled WGS sequence"/>
</dbReference>
<sequence length="102" mass="11152">MSYEKELAAAKKAVSLAVRLSQKVQKSLLQSDVRKKSDKSPVTAADYGSQAVISLVLQRELDPEPLYVIAEEKAEDLQKNGSQAFLESITKLVNDVLASDES</sequence>